<reference evidence="16" key="1">
    <citation type="submission" date="2021-06" db="EMBL/GenBank/DDBJ databases">
        <authorList>
            <person name="Kallberg Y."/>
            <person name="Tangrot J."/>
            <person name="Rosling A."/>
        </authorList>
    </citation>
    <scope>NUCLEOTIDE SEQUENCE</scope>
    <source>
        <strain evidence="16">MT106</strain>
    </source>
</reference>
<feature type="domain" description="EF-hand" evidence="15">
    <location>
        <begin position="162"/>
        <end position="197"/>
    </location>
</feature>
<dbReference type="InterPro" id="IPR002048">
    <property type="entry name" value="EF_hand_dom"/>
</dbReference>
<comment type="caution">
    <text evidence="16">The sequence shown here is derived from an EMBL/GenBank/DDBJ whole genome shotgun (WGS) entry which is preliminary data.</text>
</comment>
<feature type="repeat" description="Solcar" evidence="12">
    <location>
        <begin position="352"/>
        <end position="441"/>
    </location>
</feature>
<dbReference type="FunFam" id="1.50.40.10:FF:000016">
    <property type="entry name" value="Solute carrier family 25 member 23"/>
    <property type="match status" value="1"/>
</dbReference>
<dbReference type="InterPro" id="IPR018108">
    <property type="entry name" value="MCP_transmembrane"/>
</dbReference>
<keyword evidence="8" id="KW-0106">Calcium</keyword>
<keyword evidence="11 12" id="KW-0472">Membrane</keyword>
<dbReference type="PROSITE" id="PS50920">
    <property type="entry name" value="SOLCAR"/>
    <property type="match status" value="3"/>
</dbReference>
<dbReference type="GO" id="GO:0005509">
    <property type="term" value="F:calcium ion binding"/>
    <property type="evidence" value="ECO:0007669"/>
    <property type="project" value="InterPro"/>
</dbReference>
<accession>A0A9N8V0M9</accession>
<dbReference type="PROSITE" id="PS00018">
    <property type="entry name" value="EF_HAND_1"/>
    <property type="match status" value="2"/>
</dbReference>
<name>A0A9N8V0M9_9GLOM</name>
<feature type="domain" description="EF-hand" evidence="15">
    <location>
        <begin position="95"/>
        <end position="130"/>
    </location>
</feature>
<dbReference type="SUPFAM" id="SSF47473">
    <property type="entry name" value="EF-hand"/>
    <property type="match status" value="1"/>
</dbReference>
<keyword evidence="4 12" id="KW-0812">Transmembrane</keyword>
<evidence type="ECO:0000256" key="7">
    <source>
        <dbReference type="ARBA" id="ARBA00022792"/>
    </source>
</evidence>
<dbReference type="PRINTS" id="PR00926">
    <property type="entry name" value="MITOCARRIER"/>
</dbReference>
<feature type="repeat" description="Solcar" evidence="12">
    <location>
        <begin position="223"/>
        <end position="339"/>
    </location>
</feature>
<evidence type="ECO:0000256" key="11">
    <source>
        <dbReference type="ARBA" id="ARBA00023136"/>
    </source>
</evidence>
<dbReference type="Pfam" id="PF13499">
    <property type="entry name" value="EF-hand_7"/>
    <property type="match status" value="1"/>
</dbReference>
<evidence type="ECO:0000313" key="17">
    <source>
        <dbReference type="Proteomes" id="UP000789831"/>
    </source>
</evidence>
<dbReference type="Gene3D" id="1.10.238.10">
    <property type="entry name" value="EF-hand"/>
    <property type="match status" value="2"/>
</dbReference>
<dbReference type="InterPro" id="IPR023395">
    <property type="entry name" value="MCP_dom_sf"/>
</dbReference>
<keyword evidence="3 13" id="KW-0813">Transport</keyword>
<dbReference type="PANTHER" id="PTHR24089">
    <property type="entry name" value="SOLUTE CARRIER FAMILY 25"/>
    <property type="match status" value="1"/>
</dbReference>
<dbReference type="OrthoDB" id="270584at2759"/>
<evidence type="ECO:0000256" key="2">
    <source>
        <dbReference type="ARBA" id="ARBA00006375"/>
    </source>
</evidence>
<sequence>MSNSKSESFNENSATSSHASAPDYHNKRPESSVQGKLDKDKTQPSSPPSPLHHENEAVRLVRIRKIFNELDRNGAGLLDRKSIQKGLSKLKSLPARNKYALELLQRCDTSKDGVVDFQEFKTFVEEKEKELWELFVEIDKSKDMKLQPEELEGALWKAGIHCTKQELKKFIHTMDKDGNGVIDFGEWRDFLLLLPSETTLQEIYYFYQSVAQVNIDGEVVIPVTNPKYFIAGAMAGAVSRTATAPFDRLKVYLQIQTDARPLKLSTKRQQHGSVIYNKNAAASVVRWSTGLGSSKVTNAIKELYKGGPLNFFRGNGLNVAKIAPENSIKFYSYEQSKAVIAYLMGKTDIGSIGISGRFLAGGVAGLISQFSIYPLETLKTRVMSSTDNRNVGSSNLLLRTAKEMWQIKGARAFYRGLIPSLIGVFPYSAIDMSVYENLKMTYMKWDETRRNSSNNINKFDDGNEMWNDFGIGGRNNRLSTFTNQNSGTPGHPQKYVNAFDVIQKTYALEGIRGFYKGLAPTLIKVIPAAAISYVAYEQMKSNLKLP</sequence>
<evidence type="ECO:0000256" key="12">
    <source>
        <dbReference type="PROSITE-ProRule" id="PRU00282"/>
    </source>
</evidence>
<feature type="compositionally biased region" description="Low complexity" evidence="14">
    <location>
        <begin position="1"/>
        <end position="13"/>
    </location>
</feature>
<organism evidence="16 17">
    <name type="scientific">Ambispora gerdemannii</name>
    <dbReference type="NCBI Taxonomy" id="144530"/>
    <lineage>
        <taxon>Eukaryota</taxon>
        <taxon>Fungi</taxon>
        <taxon>Fungi incertae sedis</taxon>
        <taxon>Mucoromycota</taxon>
        <taxon>Glomeromycotina</taxon>
        <taxon>Glomeromycetes</taxon>
        <taxon>Archaeosporales</taxon>
        <taxon>Ambisporaceae</taxon>
        <taxon>Ambispora</taxon>
    </lineage>
</organism>
<gene>
    <name evidence="16" type="ORF">AGERDE_LOCUS221</name>
</gene>
<feature type="domain" description="EF-hand" evidence="15">
    <location>
        <begin position="58"/>
        <end position="93"/>
    </location>
</feature>
<dbReference type="GO" id="GO:0005743">
    <property type="term" value="C:mitochondrial inner membrane"/>
    <property type="evidence" value="ECO:0007669"/>
    <property type="project" value="UniProtKB-SubCell"/>
</dbReference>
<evidence type="ECO:0000256" key="4">
    <source>
        <dbReference type="ARBA" id="ARBA00022692"/>
    </source>
</evidence>
<dbReference type="Pfam" id="PF13202">
    <property type="entry name" value="EF-hand_5"/>
    <property type="match status" value="1"/>
</dbReference>
<dbReference type="Gene3D" id="1.50.40.10">
    <property type="entry name" value="Mitochondrial carrier domain"/>
    <property type="match status" value="1"/>
</dbReference>
<dbReference type="CDD" id="cd00051">
    <property type="entry name" value="EFh"/>
    <property type="match status" value="1"/>
</dbReference>
<evidence type="ECO:0000256" key="3">
    <source>
        <dbReference type="ARBA" id="ARBA00022448"/>
    </source>
</evidence>
<dbReference type="InterPro" id="IPR018247">
    <property type="entry name" value="EF_Hand_1_Ca_BS"/>
</dbReference>
<dbReference type="Pfam" id="PF00153">
    <property type="entry name" value="Mito_carr"/>
    <property type="match status" value="3"/>
</dbReference>
<proteinExistence type="inferred from homology"/>
<evidence type="ECO:0000256" key="14">
    <source>
        <dbReference type="SAM" id="MobiDB-lite"/>
    </source>
</evidence>
<dbReference type="GO" id="GO:0055085">
    <property type="term" value="P:transmembrane transport"/>
    <property type="evidence" value="ECO:0007669"/>
    <property type="project" value="InterPro"/>
</dbReference>
<feature type="repeat" description="Solcar" evidence="12">
    <location>
        <begin position="453"/>
        <end position="542"/>
    </location>
</feature>
<feature type="compositionally biased region" description="Basic and acidic residues" evidence="14">
    <location>
        <begin position="24"/>
        <end position="42"/>
    </location>
</feature>
<protein>
    <submittedName>
        <fullName evidence="16">11076_t:CDS:1</fullName>
    </submittedName>
</protein>
<evidence type="ECO:0000256" key="13">
    <source>
        <dbReference type="RuleBase" id="RU000488"/>
    </source>
</evidence>
<keyword evidence="17" id="KW-1185">Reference proteome</keyword>
<dbReference type="InterPro" id="IPR002067">
    <property type="entry name" value="MCP"/>
</dbReference>
<evidence type="ECO:0000256" key="5">
    <source>
        <dbReference type="ARBA" id="ARBA00022723"/>
    </source>
</evidence>
<feature type="region of interest" description="Disordered" evidence="14">
    <location>
        <begin position="1"/>
        <end position="55"/>
    </location>
</feature>
<keyword evidence="10" id="KW-0496">Mitochondrion</keyword>
<dbReference type="EMBL" id="CAJVPL010000010">
    <property type="protein sequence ID" value="CAG8433749.1"/>
    <property type="molecule type" value="Genomic_DNA"/>
</dbReference>
<keyword evidence="7" id="KW-0999">Mitochondrion inner membrane</keyword>
<evidence type="ECO:0000259" key="15">
    <source>
        <dbReference type="PROSITE" id="PS50222"/>
    </source>
</evidence>
<evidence type="ECO:0000256" key="8">
    <source>
        <dbReference type="ARBA" id="ARBA00022837"/>
    </source>
</evidence>
<evidence type="ECO:0000256" key="10">
    <source>
        <dbReference type="ARBA" id="ARBA00023128"/>
    </source>
</evidence>
<dbReference type="InterPro" id="IPR011992">
    <property type="entry name" value="EF-hand-dom_pair"/>
</dbReference>
<evidence type="ECO:0000256" key="1">
    <source>
        <dbReference type="ARBA" id="ARBA00004448"/>
    </source>
</evidence>
<evidence type="ECO:0000256" key="6">
    <source>
        <dbReference type="ARBA" id="ARBA00022737"/>
    </source>
</evidence>
<keyword evidence="9" id="KW-1133">Transmembrane helix</keyword>
<dbReference type="Proteomes" id="UP000789831">
    <property type="component" value="Unassembled WGS sequence"/>
</dbReference>
<keyword evidence="6" id="KW-0677">Repeat</keyword>
<evidence type="ECO:0000256" key="9">
    <source>
        <dbReference type="ARBA" id="ARBA00022989"/>
    </source>
</evidence>
<comment type="subcellular location">
    <subcellularLocation>
        <location evidence="1">Mitochondrion inner membrane</location>
        <topology evidence="1">Multi-pass membrane protein</topology>
    </subcellularLocation>
</comment>
<dbReference type="SUPFAM" id="SSF103506">
    <property type="entry name" value="Mitochondrial carrier"/>
    <property type="match status" value="1"/>
</dbReference>
<evidence type="ECO:0000313" key="16">
    <source>
        <dbReference type="EMBL" id="CAG8433749.1"/>
    </source>
</evidence>
<dbReference type="AlphaFoldDB" id="A0A9N8V0M9"/>
<keyword evidence="5" id="KW-0479">Metal-binding</keyword>
<dbReference type="SMART" id="SM00054">
    <property type="entry name" value="EFh"/>
    <property type="match status" value="4"/>
</dbReference>
<dbReference type="PROSITE" id="PS50222">
    <property type="entry name" value="EF_HAND_2"/>
    <property type="match status" value="3"/>
</dbReference>
<comment type="similarity">
    <text evidence="2 13">Belongs to the mitochondrial carrier (TC 2.A.29) family.</text>
</comment>